<organism evidence="2 3">
    <name type="scientific">Trypanosoma theileri</name>
    <dbReference type="NCBI Taxonomy" id="67003"/>
    <lineage>
        <taxon>Eukaryota</taxon>
        <taxon>Discoba</taxon>
        <taxon>Euglenozoa</taxon>
        <taxon>Kinetoplastea</taxon>
        <taxon>Metakinetoplastina</taxon>
        <taxon>Trypanosomatida</taxon>
        <taxon>Trypanosomatidae</taxon>
        <taxon>Trypanosoma</taxon>
    </lineage>
</organism>
<dbReference type="RefSeq" id="XP_028880434.1">
    <property type="nucleotide sequence ID" value="XM_029028407.1"/>
</dbReference>
<sequence length="483" mass="49093">MSFPPAPPTAAIPAPPTAGVPAPPTAAIPAPPTAAVPAPPTAAVPPPPPTAAIPAPPTAAIPAPPTAGVPPPPPTAGVPAPPTAGVPPPPPTAAVPPPPTAAIPAPPTAAIPAPPTAAIPAPPTAAVPPPPPTAAVPAPPTAAVPPPPPTAGVPPALSTAAVPAPPTAAVPPPPPTAAVPAPPTAGVPAPPTAGVPPALSTAAAPLAPGTVPLPAMPAAATATGMSPLSNAPLLGATALPPQLQTASYPPNAVGPLPKPLISEETRRQLEEAVLQQFKSAAGDQYLDLDEVVRDHVCKLFFLSNYEVGTMMSNIVKGLQCLGRYDVGLLRNDDSTAFTVIQSPPFNEALVTDESQEVERRRQAIREGQNRIERADNRSKARFLGVAKTGVETKEGANYGSSQRVEKNVTKGATNLPKSSYEHIQELLRARQIKKSGGRRSASANPHSQRHASPAGDGYLLWRYGGNYPKENYYEHYRLYGLKK</sequence>
<evidence type="ECO:0000256" key="1">
    <source>
        <dbReference type="SAM" id="MobiDB-lite"/>
    </source>
</evidence>
<dbReference type="VEuPathDB" id="TriTrypDB:TM35_000292500"/>
<proteinExistence type="predicted"/>
<dbReference type="AlphaFoldDB" id="A0A1X0NPB8"/>
<dbReference type="GeneID" id="39988187"/>
<reference evidence="2 3" key="1">
    <citation type="submission" date="2017-03" db="EMBL/GenBank/DDBJ databases">
        <title>An alternative strategy for trypanosome survival in the mammalian bloodstream revealed through genome and transcriptome analysis of the ubiquitous bovine parasite Trypanosoma (Megatrypanum) theileri.</title>
        <authorList>
            <person name="Kelly S."/>
            <person name="Ivens A."/>
            <person name="Mott A."/>
            <person name="O'Neill E."/>
            <person name="Emms D."/>
            <person name="Macleod O."/>
            <person name="Voorheis P."/>
            <person name="Matthews J."/>
            <person name="Matthews K."/>
            <person name="Carrington M."/>
        </authorList>
    </citation>
    <scope>NUCLEOTIDE SEQUENCE [LARGE SCALE GENOMIC DNA]</scope>
    <source>
        <strain evidence="2">Edinburgh</strain>
    </source>
</reference>
<feature type="compositionally biased region" description="Pro residues" evidence="1">
    <location>
        <begin position="1"/>
        <end position="152"/>
    </location>
</feature>
<feature type="region of interest" description="Disordered" evidence="1">
    <location>
        <begin position="433"/>
        <end position="455"/>
    </location>
</feature>
<dbReference type="Proteomes" id="UP000192257">
    <property type="component" value="Unassembled WGS sequence"/>
</dbReference>
<name>A0A1X0NPB8_9TRYP</name>
<feature type="compositionally biased region" description="Pro residues" evidence="1">
    <location>
        <begin position="163"/>
        <end position="192"/>
    </location>
</feature>
<accession>A0A1X0NPB8</accession>
<gene>
    <name evidence="2" type="ORF">TM35_000292500</name>
</gene>
<evidence type="ECO:0000313" key="2">
    <source>
        <dbReference type="EMBL" id="ORC86368.1"/>
    </source>
</evidence>
<comment type="caution">
    <text evidence="2">The sequence shown here is derived from an EMBL/GenBank/DDBJ whole genome shotgun (WGS) entry which is preliminary data.</text>
</comment>
<dbReference type="OrthoDB" id="273617at2759"/>
<feature type="compositionally biased region" description="Low complexity" evidence="1">
    <location>
        <begin position="153"/>
        <end position="162"/>
    </location>
</feature>
<dbReference type="EMBL" id="NBCO01000029">
    <property type="protein sequence ID" value="ORC86368.1"/>
    <property type="molecule type" value="Genomic_DNA"/>
</dbReference>
<keyword evidence="3" id="KW-1185">Reference proteome</keyword>
<protein>
    <submittedName>
        <fullName evidence="2">Uncharacterized protein</fullName>
    </submittedName>
</protein>
<evidence type="ECO:0000313" key="3">
    <source>
        <dbReference type="Proteomes" id="UP000192257"/>
    </source>
</evidence>
<feature type="region of interest" description="Disordered" evidence="1">
    <location>
        <begin position="1"/>
        <end position="192"/>
    </location>
</feature>